<protein>
    <recommendedName>
        <fullName evidence="16">C3/C5 convertase</fullName>
    </recommendedName>
</protein>
<dbReference type="GO" id="GO:0009617">
    <property type="term" value="P:response to bacterium"/>
    <property type="evidence" value="ECO:0007669"/>
    <property type="project" value="TreeGrafter"/>
</dbReference>
<dbReference type="InterPro" id="IPR043504">
    <property type="entry name" value="Peptidase_S1_PA_chymotrypsin"/>
</dbReference>
<evidence type="ECO:0000256" key="11">
    <source>
        <dbReference type="ARBA" id="ARBA00022801"/>
    </source>
</evidence>
<dbReference type="InterPro" id="IPR002035">
    <property type="entry name" value="VWF_A"/>
</dbReference>
<organism evidence="22 23">
    <name type="scientific">Megalops atlanticus</name>
    <name type="common">Tarpon</name>
    <name type="synonym">Clupea gigantea</name>
    <dbReference type="NCBI Taxonomy" id="7932"/>
    <lineage>
        <taxon>Eukaryota</taxon>
        <taxon>Metazoa</taxon>
        <taxon>Chordata</taxon>
        <taxon>Craniata</taxon>
        <taxon>Vertebrata</taxon>
        <taxon>Euteleostomi</taxon>
        <taxon>Actinopterygii</taxon>
        <taxon>Neopterygii</taxon>
        <taxon>Teleostei</taxon>
        <taxon>Elopiformes</taxon>
        <taxon>Megalopidae</taxon>
        <taxon>Megalops</taxon>
    </lineage>
</organism>
<comment type="subcellular location">
    <subcellularLocation>
        <location evidence="3">Cell surface</location>
    </subcellularLocation>
    <subcellularLocation>
        <location evidence="4">Secreted</location>
    </subcellularLocation>
</comment>
<dbReference type="GO" id="GO:0009986">
    <property type="term" value="C:cell surface"/>
    <property type="evidence" value="ECO:0007669"/>
    <property type="project" value="UniProtKB-SubCell"/>
</dbReference>
<keyword evidence="15" id="KW-0325">Glycoprotein</keyword>
<dbReference type="GO" id="GO:0006956">
    <property type="term" value="P:complement activation"/>
    <property type="evidence" value="ECO:0007669"/>
    <property type="project" value="InterPro"/>
</dbReference>
<dbReference type="InterPro" id="IPR001254">
    <property type="entry name" value="Trypsin_dom"/>
</dbReference>
<dbReference type="Proteomes" id="UP001046870">
    <property type="component" value="Chromosome 3"/>
</dbReference>
<dbReference type="SUPFAM" id="SSF50494">
    <property type="entry name" value="Trypsin-like serine proteases"/>
    <property type="match status" value="1"/>
</dbReference>
<keyword evidence="13" id="KW-0391">Immunity</keyword>
<dbReference type="EMBL" id="JAFDVH010000003">
    <property type="protein sequence ID" value="KAG7484931.1"/>
    <property type="molecule type" value="Genomic_DNA"/>
</dbReference>
<dbReference type="InterPro" id="IPR009003">
    <property type="entry name" value="Peptidase_S1_PA"/>
</dbReference>
<dbReference type="Gene3D" id="2.10.70.10">
    <property type="entry name" value="Complement Module, domain 1"/>
    <property type="match status" value="3"/>
</dbReference>
<evidence type="ECO:0000256" key="4">
    <source>
        <dbReference type="ARBA" id="ARBA00004613"/>
    </source>
</evidence>
<dbReference type="InterPro" id="IPR001314">
    <property type="entry name" value="Peptidase_S1A"/>
</dbReference>
<dbReference type="InterPro" id="IPR036465">
    <property type="entry name" value="vWFA_dom_sf"/>
</dbReference>
<evidence type="ECO:0000256" key="16">
    <source>
        <dbReference type="ARBA" id="ARBA00029636"/>
    </source>
</evidence>
<evidence type="ECO:0000256" key="14">
    <source>
        <dbReference type="ARBA" id="ARBA00023157"/>
    </source>
</evidence>
<comment type="cofactor">
    <cofactor evidence="1">
        <name>Mn(2+)</name>
        <dbReference type="ChEBI" id="CHEBI:29035"/>
    </cofactor>
</comment>
<comment type="caution">
    <text evidence="18">Lacks conserved residue(s) required for the propagation of feature annotation.</text>
</comment>
<dbReference type="PROSITE" id="PS50234">
    <property type="entry name" value="VWFA"/>
    <property type="match status" value="1"/>
</dbReference>
<dbReference type="PROSITE" id="PS50240">
    <property type="entry name" value="TRYPSIN_DOM"/>
    <property type="match status" value="1"/>
</dbReference>
<keyword evidence="14 18" id="KW-1015">Disulfide bond</keyword>
<feature type="active site" description="Charge relay system" evidence="17">
    <location>
        <position position="590"/>
    </location>
</feature>
<dbReference type="SMART" id="SM00020">
    <property type="entry name" value="Tryp_SPc"/>
    <property type="match status" value="1"/>
</dbReference>
<dbReference type="GO" id="GO:0006508">
    <property type="term" value="P:proteolysis"/>
    <property type="evidence" value="ECO:0007669"/>
    <property type="project" value="UniProtKB-KW"/>
</dbReference>
<dbReference type="PROSITE" id="PS00134">
    <property type="entry name" value="TRYPSIN_HIS"/>
    <property type="match status" value="1"/>
</dbReference>
<dbReference type="PRINTS" id="PR00722">
    <property type="entry name" value="CHYMOTRYPSIN"/>
</dbReference>
<dbReference type="CDD" id="cd00033">
    <property type="entry name" value="CCP"/>
    <property type="match status" value="3"/>
</dbReference>
<keyword evidence="11" id="KW-0378">Hydrolase</keyword>
<keyword evidence="5" id="KW-0964">Secreted</keyword>
<keyword evidence="12" id="KW-0720">Serine protease</keyword>
<dbReference type="PROSITE" id="PS50923">
    <property type="entry name" value="SUSHI"/>
    <property type="match status" value="2"/>
</dbReference>
<dbReference type="GO" id="GO:0070062">
    <property type="term" value="C:extracellular exosome"/>
    <property type="evidence" value="ECO:0007669"/>
    <property type="project" value="TreeGrafter"/>
</dbReference>
<name>A0A9D3QB17_MEGAT</name>
<dbReference type="SUPFAM" id="SSF53300">
    <property type="entry name" value="vWA-like"/>
    <property type="match status" value="1"/>
</dbReference>
<keyword evidence="6" id="KW-0399">Innate immunity</keyword>
<keyword evidence="7 18" id="KW-0768">Sushi</keyword>
<reference evidence="22" key="1">
    <citation type="submission" date="2021-01" db="EMBL/GenBank/DDBJ databases">
        <authorList>
            <person name="Zahm M."/>
            <person name="Roques C."/>
            <person name="Cabau C."/>
            <person name="Klopp C."/>
            <person name="Donnadieu C."/>
            <person name="Jouanno E."/>
            <person name="Lampietro C."/>
            <person name="Louis A."/>
            <person name="Herpin A."/>
            <person name="Echchiki A."/>
            <person name="Berthelot C."/>
            <person name="Parey E."/>
            <person name="Roest-Crollius H."/>
            <person name="Braasch I."/>
            <person name="Postlethwait J."/>
            <person name="Bobe J."/>
            <person name="Montfort J."/>
            <person name="Bouchez O."/>
            <person name="Begum T."/>
            <person name="Mejri S."/>
            <person name="Adams A."/>
            <person name="Chen W.-J."/>
            <person name="Guiguen Y."/>
        </authorList>
    </citation>
    <scope>NUCLEOTIDE SEQUENCE</scope>
    <source>
        <strain evidence="22">YG-15Mar2019-1</strain>
        <tissue evidence="22">Brain</tissue>
    </source>
</reference>
<feature type="domain" description="Sushi" evidence="21">
    <location>
        <begin position="120"/>
        <end position="179"/>
    </location>
</feature>
<accession>A0A9D3QB17</accession>
<evidence type="ECO:0000256" key="6">
    <source>
        <dbReference type="ARBA" id="ARBA00022588"/>
    </source>
</evidence>
<evidence type="ECO:0000259" key="19">
    <source>
        <dbReference type="PROSITE" id="PS50234"/>
    </source>
</evidence>
<dbReference type="OrthoDB" id="6127264at2759"/>
<sequence length="747" mass="83278">MATYSSCSDPVSCSAEIGHPACGHANTESMRYAACYSLLTVLLLSPLCAGVALDTPCSEENLAIQGGTYNLSRGLEVGSKLVYRCPADYYPFPTAVRHCLRRGRWYPPPDPKRPAECRLVTCADPLVLENGAVLPIQPKYYVYNVTTYECFDGYNLLGSKSRICQSNGKWNGSTPICDRGSDHCQDPGIPPGARRTGDYFGIDDKVTYRCDQGLTLVGSKERICQESKEWTGIEPACYSKFMYDTPQEVSESFASSLKDTLTPFVAEDDIQYEKKIRLDRDGDLHIYIALDSSDSVPKGHFNDAKDCVKKLIEKISYFEVTPLYDIVVFATDVAGIISITDPPSKTKSVIEELNKFQYEDKGDRSGTNIGNTFMHILNQMSFIKAQNETKFKEISHVIIMFTDGISNMGGGAKPKVDKIQALVRNEEKLDIYVFGVGDEINDDEINSLVSKKPPEKHYYKLKELSSLEETFDQMIDESTSVGLCGLYRDYDKGTESTKRQRYPWVARVAVNRIEDGRSTTSNCLGALVTPRFVLTAAHCFKFGDVARLMTVTIEDDNGPSGKKVEKYIPHPKYNSGAKKDQGIPEFYDYDVALIQLKEDVKISVQARPMCIPCTVETSRALRLPLSATCKKQEEILLSSDFEQAQFIDHESMVRKNVSIKLGIRRDACTDHVACKGDSGGAVFVERQRRLIQVGVVSFGVKNLCAGKETTPDSDASSRDYHINLFKVQPFLKQHLTNPAFAPLTFID</sequence>
<dbReference type="Pfam" id="PF00084">
    <property type="entry name" value="Sushi"/>
    <property type="match status" value="3"/>
</dbReference>
<evidence type="ECO:0000313" key="22">
    <source>
        <dbReference type="EMBL" id="KAG7484931.1"/>
    </source>
</evidence>
<feature type="domain" description="VWFA" evidence="19">
    <location>
        <begin position="285"/>
        <end position="474"/>
    </location>
</feature>
<dbReference type="InterPro" id="IPR018114">
    <property type="entry name" value="TRYPSIN_HIS"/>
</dbReference>
<feature type="domain" description="Peptidase S1" evidence="20">
    <location>
        <begin position="490"/>
        <end position="747"/>
    </location>
</feature>
<evidence type="ECO:0000259" key="21">
    <source>
        <dbReference type="PROSITE" id="PS50923"/>
    </source>
</evidence>
<feature type="disulfide bond" evidence="18">
    <location>
        <begin position="150"/>
        <end position="177"/>
    </location>
</feature>
<evidence type="ECO:0000259" key="20">
    <source>
        <dbReference type="PROSITE" id="PS50240"/>
    </source>
</evidence>
<dbReference type="SUPFAM" id="SSF57535">
    <property type="entry name" value="Complement control module/SCR domain"/>
    <property type="match status" value="3"/>
</dbReference>
<comment type="cofactor">
    <cofactor evidence="2">
        <name>Mg(2+)</name>
        <dbReference type="ChEBI" id="CHEBI:18420"/>
    </cofactor>
</comment>
<gene>
    <name evidence="22" type="ORF">MATL_G00055440</name>
</gene>
<dbReference type="SMART" id="SM00327">
    <property type="entry name" value="VWA"/>
    <property type="match status" value="1"/>
</dbReference>
<evidence type="ECO:0000256" key="2">
    <source>
        <dbReference type="ARBA" id="ARBA00001946"/>
    </source>
</evidence>
<dbReference type="InterPro" id="IPR011360">
    <property type="entry name" value="Compl_C2_B"/>
</dbReference>
<dbReference type="PIRSF" id="PIRSF001154">
    <property type="entry name" value="Compl_C2_B"/>
    <property type="match status" value="1"/>
</dbReference>
<evidence type="ECO:0000256" key="17">
    <source>
        <dbReference type="PIRSR" id="PIRSR001154-1"/>
    </source>
</evidence>
<evidence type="ECO:0000256" key="10">
    <source>
        <dbReference type="ARBA" id="ARBA00022737"/>
    </source>
</evidence>
<evidence type="ECO:0000256" key="5">
    <source>
        <dbReference type="ARBA" id="ARBA00022525"/>
    </source>
</evidence>
<feature type="active site" description="Charge relay system" evidence="17">
    <location>
        <position position="538"/>
    </location>
</feature>
<dbReference type="Gene3D" id="2.40.10.10">
    <property type="entry name" value="Trypsin-like serine proteases"/>
    <property type="match status" value="3"/>
</dbReference>
<dbReference type="PANTHER" id="PTHR46393:SF6">
    <property type="entry name" value="COMPLEMENT C2-RELATED"/>
    <property type="match status" value="1"/>
</dbReference>
<dbReference type="InterPro" id="IPR000436">
    <property type="entry name" value="Sushi_SCR_CCP_dom"/>
</dbReference>
<keyword evidence="8" id="KW-0645">Protease</keyword>
<evidence type="ECO:0000256" key="18">
    <source>
        <dbReference type="PROSITE-ProRule" id="PRU00302"/>
    </source>
</evidence>
<feature type="disulfide bond" evidence="18">
    <location>
        <begin position="210"/>
        <end position="237"/>
    </location>
</feature>
<dbReference type="Pfam" id="PF00089">
    <property type="entry name" value="Trypsin"/>
    <property type="match status" value="1"/>
</dbReference>
<evidence type="ECO:0000313" key="23">
    <source>
        <dbReference type="Proteomes" id="UP001046870"/>
    </source>
</evidence>
<keyword evidence="23" id="KW-1185">Reference proteome</keyword>
<dbReference type="Gene3D" id="3.40.50.410">
    <property type="entry name" value="von Willebrand factor, type A domain"/>
    <property type="match status" value="1"/>
</dbReference>
<dbReference type="Pfam" id="PF00092">
    <property type="entry name" value="VWA"/>
    <property type="match status" value="1"/>
</dbReference>
<evidence type="ECO:0000256" key="7">
    <source>
        <dbReference type="ARBA" id="ARBA00022659"/>
    </source>
</evidence>
<dbReference type="InterPro" id="IPR035976">
    <property type="entry name" value="Sushi/SCR/CCP_sf"/>
</dbReference>
<evidence type="ECO:0000256" key="15">
    <source>
        <dbReference type="ARBA" id="ARBA00023180"/>
    </source>
</evidence>
<proteinExistence type="predicted"/>
<dbReference type="PANTHER" id="PTHR46393">
    <property type="entry name" value="SUSHI DOMAIN-CONTAINING PROTEIN"/>
    <property type="match status" value="1"/>
</dbReference>
<comment type="caution">
    <text evidence="22">The sequence shown here is derived from an EMBL/GenBank/DDBJ whole genome shotgun (WGS) entry which is preliminary data.</text>
</comment>
<evidence type="ECO:0000256" key="13">
    <source>
        <dbReference type="ARBA" id="ARBA00022859"/>
    </source>
</evidence>
<evidence type="ECO:0000256" key="12">
    <source>
        <dbReference type="ARBA" id="ARBA00022825"/>
    </source>
</evidence>
<feature type="active site" description="Charge relay system" evidence="17">
    <location>
        <position position="678"/>
    </location>
</feature>
<keyword evidence="9" id="KW-0732">Signal</keyword>
<evidence type="ECO:0000256" key="1">
    <source>
        <dbReference type="ARBA" id="ARBA00001936"/>
    </source>
</evidence>
<dbReference type="GO" id="GO:0004252">
    <property type="term" value="F:serine-type endopeptidase activity"/>
    <property type="evidence" value="ECO:0007669"/>
    <property type="project" value="InterPro"/>
</dbReference>
<feature type="domain" description="Sushi" evidence="21">
    <location>
        <begin position="182"/>
        <end position="239"/>
    </location>
</feature>
<dbReference type="GO" id="GO:0045087">
    <property type="term" value="P:innate immune response"/>
    <property type="evidence" value="ECO:0007669"/>
    <property type="project" value="UniProtKB-KW"/>
</dbReference>
<evidence type="ECO:0000256" key="8">
    <source>
        <dbReference type="ARBA" id="ARBA00022670"/>
    </source>
</evidence>
<evidence type="ECO:0000256" key="3">
    <source>
        <dbReference type="ARBA" id="ARBA00004241"/>
    </source>
</evidence>
<dbReference type="AlphaFoldDB" id="A0A9D3QB17"/>
<keyword evidence="10" id="KW-0677">Repeat</keyword>
<evidence type="ECO:0000256" key="9">
    <source>
        <dbReference type="ARBA" id="ARBA00022729"/>
    </source>
</evidence>
<dbReference type="SMART" id="SM00032">
    <property type="entry name" value="CCP"/>
    <property type="match status" value="3"/>
</dbReference>